<gene>
    <name evidence="3" type="ORF">CYCCA115_LOCUS1652</name>
</gene>
<dbReference type="EMBL" id="CAKOGP040000077">
    <property type="protein sequence ID" value="CAJ1929309.1"/>
    <property type="molecule type" value="Genomic_DNA"/>
</dbReference>
<keyword evidence="4" id="KW-1185">Reference proteome</keyword>
<dbReference type="SUPFAM" id="SSF53448">
    <property type="entry name" value="Nucleotide-diphospho-sugar transferases"/>
    <property type="match status" value="1"/>
</dbReference>
<name>A0AAD2CCJ1_9STRA</name>
<accession>A0AAD2CCJ1</accession>
<protein>
    <submittedName>
        <fullName evidence="3">Uncharacterized protein</fullName>
    </submittedName>
</protein>
<evidence type="ECO:0000256" key="1">
    <source>
        <dbReference type="ARBA" id="ARBA00022679"/>
    </source>
</evidence>
<dbReference type="GO" id="GO:0000030">
    <property type="term" value="F:mannosyltransferase activity"/>
    <property type="evidence" value="ECO:0007669"/>
    <property type="project" value="TreeGrafter"/>
</dbReference>
<reference evidence="3" key="1">
    <citation type="submission" date="2023-08" db="EMBL/GenBank/DDBJ databases">
        <authorList>
            <person name="Audoor S."/>
            <person name="Bilcke G."/>
        </authorList>
    </citation>
    <scope>NUCLEOTIDE SEQUENCE</scope>
</reference>
<evidence type="ECO:0000313" key="3">
    <source>
        <dbReference type="EMBL" id="CAJ1929309.1"/>
    </source>
</evidence>
<sequence length="397" mass="45455">MNRLTGKKKQRLSATSIFIWIAVGCGIAMLVVSSTTSGAYLRNNMSRKLSEIYEEAISNNSTRTNGLGSMLSLGPEEDRLLISELTQSPTPGSLECPEGFIAIYDRIIPETNSTTVKRKIPKILHISYKSRCLPAEVFGAGVQRWMDELPDYSVYFHDDDAVDRLMEAEWPEFPQLHRIMRCLQYKGAMKVDLWRMLVIYRFGGLYTDIDNVPAEEFKGGEVIDPEDTFFSTSDSWNRPNQNVFAMEPFHPIAIFTIQTIMKNLYEMTSLRKPQVVFVTGPMVFRDGYISYLELSYPYKTHEQILEAGLKKGKLGKQIHKEGQWNWGNIIGSEGVEYDGKNMSKKERDHLLAGTYHWSKVVYWNRNGLDLSCREYLYQLEHPSPENGIAANWTVLGR</sequence>
<dbReference type="Pfam" id="PF04488">
    <property type="entry name" value="Gly_transf_sug"/>
    <property type="match status" value="1"/>
</dbReference>
<dbReference type="GO" id="GO:0016020">
    <property type="term" value="C:membrane"/>
    <property type="evidence" value="ECO:0007669"/>
    <property type="project" value="GOC"/>
</dbReference>
<evidence type="ECO:0000256" key="2">
    <source>
        <dbReference type="SAM" id="Phobius"/>
    </source>
</evidence>
<dbReference type="Gene3D" id="3.90.550.20">
    <property type="match status" value="1"/>
</dbReference>
<dbReference type="InterPro" id="IPR029044">
    <property type="entry name" value="Nucleotide-diphossugar_trans"/>
</dbReference>
<keyword evidence="1" id="KW-0808">Transferase</keyword>
<dbReference type="Proteomes" id="UP001295423">
    <property type="component" value="Unassembled WGS sequence"/>
</dbReference>
<dbReference type="PROSITE" id="PS51257">
    <property type="entry name" value="PROKAR_LIPOPROTEIN"/>
    <property type="match status" value="1"/>
</dbReference>
<keyword evidence="2" id="KW-0472">Membrane</keyword>
<dbReference type="InterPro" id="IPR051706">
    <property type="entry name" value="Glycosyltransferase_domain"/>
</dbReference>
<dbReference type="PANTHER" id="PTHR32385">
    <property type="entry name" value="MANNOSYL PHOSPHORYLINOSITOL CERAMIDE SYNTHASE"/>
    <property type="match status" value="1"/>
</dbReference>
<dbReference type="AlphaFoldDB" id="A0AAD2CCJ1"/>
<dbReference type="GO" id="GO:0051999">
    <property type="term" value="P:mannosyl-inositol phosphorylceramide biosynthetic process"/>
    <property type="evidence" value="ECO:0007669"/>
    <property type="project" value="TreeGrafter"/>
</dbReference>
<proteinExistence type="predicted"/>
<evidence type="ECO:0000313" key="4">
    <source>
        <dbReference type="Proteomes" id="UP001295423"/>
    </source>
</evidence>
<comment type="caution">
    <text evidence="3">The sequence shown here is derived from an EMBL/GenBank/DDBJ whole genome shotgun (WGS) entry which is preliminary data.</text>
</comment>
<dbReference type="InterPro" id="IPR007577">
    <property type="entry name" value="GlycoTrfase_DXD_sugar-bd_CS"/>
</dbReference>
<keyword evidence="2" id="KW-0812">Transmembrane</keyword>
<dbReference type="PANTHER" id="PTHR32385:SF15">
    <property type="entry name" value="INOSITOL PHOSPHOCERAMIDE MANNOSYLTRANSFERASE 1"/>
    <property type="match status" value="1"/>
</dbReference>
<organism evidence="3 4">
    <name type="scientific">Cylindrotheca closterium</name>
    <dbReference type="NCBI Taxonomy" id="2856"/>
    <lineage>
        <taxon>Eukaryota</taxon>
        <taxon>Sar</taxon>
        <taxon>Stramenopiles</taxon>
        <taxon>Ochrophyta</taxon>
        <taxon>Bacillariophyta</taxon>
        <taxon>Bacillariophyceae</taxon>
        <taxon>Bacillariophycidae</taxon>
        <taxon>Bacillariales</taxon>
        <taxon>Bacillariaceae</taxon>
        <taxon>Cylindrotheca</taxon>
    </lineage>
</organism>
<feature type="transmembrane region" description="Helical" evidence="2">
    <location>
        <begin position="12"/>
        <end position="32"/>
    </location>
</feature>
<keyword evidence="2" id="KW-1133">Transmembrane helix</keyword>